<gene>
    <name evidence="13" type="ORF">Cni_G08637</name>
</gene>
<dbReference type="PROSITE" id="PS01351">
    <property type="entry name" value="MAPK"/>
    <property type="match status" value="1"/>
</dbReference>
<dbReference type="PROSITE" id="PS50011">
    <property type="entry name" value="PROTEIN_KINASE_DOM"/>
    <property type="match status" value="1"/>
</dbReference>
<evidence type="ECO:0000256" key="6">
    <source>
        <dbReference type="ARBA" id="ARBA00022741"/>
    </source>
</evidence>
<evidence type="ECO:0000256" key="8">
    <source>
        <dbReference type="ARBA" id="ARBA00022840"/>
    </source>
</evidence>
<dbReference type="FunFam" id="3.30.200.20:FF:000046">
    <property type="entry name" value="Mitogen-activated protein kinase"/>
    <property type="match status" value="1"/>
</dbReference>
<dbReference type="InterPro" id="IPR011009">
    <property type="entry name" value="Kinase-like_dom_sf"/>
</dbReference>
<dbReference type="InterPro" id="IPR017441">
    <property type="entry name" value="Protein_kinase_ATP_BS"/>
</dbReference>
<dbReference type="Gene3D" id="1.10.510.10">
    <property type="entry name" value="Transferase(Phosphotransferase) domain 1"/>
    <property type="match status" value="1"/>
</dbReference>
<dbReference type="InterPro" id="IPR000719">
    <property type="entry name" value="Prot_kinase_dom"/>
</dbReference>
<keyword evidence="3" id="KW-0723">Serine/threonine-protein kinase</keyword>
<name>A0AAQ3Q832_9LILI</name>
<comment type="similarity">
    <text evidence="1">Belongs to the protein kinase superfamily. CMGC Ser/Thr protein kinase family. MAP kinase subfamily.</text>
</comment>
<evidence type="ECO:0000256" key="5">
    <source>
        <dbReference type="ARBA" id="ARBA00022679"/>
    </source>
</evidence>
<dbReference type="Gene3D" id="3.30.200.20">
    <property type="entry name" value="Phosphorylase Kinase, domain 1"/>
    <property type="match status" value="1"/>
</dbReference>
<comment type="catalytic activity">
    <reaction evidence="10">
        <text>L-seryl-[protein] + ATP = O-phospho-L-seryl-[protein] + ADP + H(+)</text>
        <dbReference type="Rhea" id="RHEA:17989"/>
        <dbReference type="Rhea" id="RHEA-COMP:9863"/>
        <dbReference type="Rhea" id="RHEA-COMP:11604"/>
        <dbReference type="ChEBI" id="CHEBI:15378"/>
        <dbReference type="ChEBI" id="CHEBI:29999"/>
        <dbReference type="ChEBI" id="CHEBI:30616"/>
        <dbReference type="ChEBI" id="CHEBI:83421"/>
        <dbReference type="ChEBI" id="CHEBI:456216"/>
        <dbReference type="EC" id="2.7.11.24"/>
    </reaction>
</comment>
<dbReference type="EMBL" id="CP136892">
    <property type="protein sequence ID" value="WOK99925.1"/>
    <property type="molecule type" value="Genomic_DNA"/>
</dbReference>
<keyword evidence="6 11" id="KW-0547">Nucleotide-binding</keyword>
<keyword evidence="4" id="KW-0597">Phosphoprotein</keyword>
<reference evidence="13 14" key="1">
    <citation type="submission" date="2023-10" db="EMBL/GenBank/DDBJ databases">
        <title>Chromosome-scale genome assembly provides insights into flower coloration mechanisms of Canna indica.</title>
        <authorList>
            <person name="Li C."/>
        </authorList>
    </citation>
    <scope>NUCLEOTIDE SEQUENCE [LARGE SCALE GENOMIC DNA]</scope>
    <source>
        <tissue evidence="13">Flower</tissue>
    </source>
</reference>
<dbReference type="EC" id="2.7.11.24" evidence="2"/>
<dbReference type="PROSITE" id="PS00107">
    <property type="entry name" value="PROTEIN_KINASE_ATP"/>
    <property type="match status" value="1"/>
</dbReference>
<keyword evidence="8 11" id="KW-0067">ATP-binding</keyword>
<evidence type="ECO:0000256" key="3">
    <source>
        <dbReference type="ARBA" id="ARBA00022527"/>
    </source>
</evidence>
<evidence type="ECO:0000256" key="2">
    <source>
        <dbReference type="ARBA" id="ARBA00012411"/>
    </source>
</evidence>
<evidence type="ECO:0000256" key="7">
    <source>
        <dbReference type="ARBA" id="ARBA00022777"/>
    </source>
</evidence>
<keyword evidence="14" id="KW-1185">Reference proteome</keyword>
<accession>A0AAQ3Q832</accession>
<dbReference type="SMART" id="SM00220">
    <property type="entry name" value="S_TKc"/>
    <property type="match status" value="1"/>
</dbReference>
<evidence type="ECO:0000313" key="14">
    <source>
        <dbReference type="Proteomes" id="UP001327560"/>
    </source>
</evidence>
<protein>
    <recommendedName>
        <fullName evidence="2">mitogen-activated protein kinase</fullName>
        <ecNumber evidence="2">2.7.11.24</ecNumber>
    </recommendedName>
</protein>
<evidence type="ECO:0000256" key="1">
    <source>
        <dbReference type="ARBA" id="ARBA00008832"/>
    </source>
</evidence>
<keyword evidence="7 13" id="KW-0418">Kinase</keyword>
<feature type="binding site" evidence="11">
    <location>
        <position position="260"/>
    </location>
    <ligand>
        <name>ATP</name>
        <dbReference type="ChEBI" id="CHEBI:30616"/>
    </ligand>
</feature>
<organism evidence="13 14">
    <name type="scientific">Canna indica</name>
    <name type="common">Indian-shot</name>
    <dbReference type="NCBI Taxonomy" id="4628"/>
    <lineage>
        <taxon>Eukaryota</taxon>
        <taxon>Viridiplantae</taxon>
        <taxon>Streptophyta</taxon>
        <taxon>Embryophyta</taxon>
        <taxon>Tracheophyta</taxon>
        <taxon>Spermatophyta</taxon>
        <taxon>Magnoliopsida</taxon>
        <taxon>Liliopsida</taxon>
        <taxon>Zingiberales</taxon>
        <taxon>Cannaceae</taxon>
        <taxon>Canna</taxon>
    </lineage>
</organism>
<dbReference type="InterPro" id="IPR003527">
    <property type="entry name" value="MAP_kinase_CS"/>
</dbReference>
<dbReference type="Pfam" id="PF00069">
    <property type="entry name" value="Pkinase"/>
    <property type="match status" value="1"/>
</dbReference>
<dbReference type="GO" id="GO:0004707">
    <property type="term" value="F:MAP kinase activity"/>
    <property type="evidence" value="ECO:0007669"/>
    <property type="project" value="UniProtKB-EC"/>
</dbReference>
<dbReference type="Pfam" id="PF05348">
    <property type="entry name" value="UMP1"/>
    <property type="match status" value="1"/>
</dbReference>
<dbReference type="SUPFAM" id="SSF56112">
    <property type="entry name" value="Protein kinase-like (PK-like)"/>
    <property type="match status" value="1"/>
</dbReference>
<dbReference type="InterPro" id="IPR050117">
    <property type="entry name" value="MAPK"/>
</dbReference>
<dbReference type="FunFam" id="1.10.510.10:FF:000017">
    <property type="entry name" value="Mitogen-activated protein kinase"/>
    <property type="match status" value="1"/>
</dbReference>
<keyword evidence="5" id="KW-0808">Transferase</keyword>
<evidence type="ECO:0000256" key="9">
    <source>
        <dbReference type="ARBA" id="ARBA00047592"/>
    </source>
</evidence>
<dbReference type="GO" id="GO:0005524">
    <property type="term" value="F:ATP binding"/>
    <property type="evidence" value="ECO:0007669"/>
    <property type="project" value="UniProtKB-UniRule"/>
</dbReference>
<evidence type="ECO:0000256" key="4">
    <source>
        <dbReference type="ARBA" id="ARBA00022553"/>
    </source>
</evidence>
<evidence type="ECO:0000259" key="12">
    <source>
        <dbReference type="PROSITE" id="PS50011"/>
    </source>
</evidence>
<proteinExistence type="inferred from homology"/>
<evidence type="ECO:0000313" key="13">
    <source>
        <dbReference type="EMBL" id="WOK99925.1"/>
    </source>
</evidence>
<evidence type="ECO:0000256" key="11">
    <source>
        <dbReference type="PROSITE-ProRule" id="PRU10141"/>
    </source>
</evidence>
<dbReference type="Proteomes" id="UP001327560">
    <property type="component" value="Chromosome 3"/>
</dbReference>
<sequence length="654" mass="73531">MSSKSVIEHEVVANHDVLRFGLHAVRGDIVGSHPLQSLRESTSKFWEEKKRSGLDLTYGSAFNLRRDLDAQILSRFQRPPGALPSSMLGFEALTGGLDDFAFEDYLNLPQDSESYRPADMHHGIEARGVARFPPSRHCVILNQRPNPEDEEEEEEEEEELFGGLQESGILELAFIAVGTQEGGDRHGTSKEDIKDGNGINLLIPGFVGLLHSGLDTAVSFLAEYGEASRYHVQEVIGKGSYGVVGAAIDSHNGERVAIKKINDVFEHVSDATRILREIKLLRLLRHPDIVEIKHIMLPPSRREFKDIYVVFELMESDLHQVIKANDDLTPEHHQFFLYQLLRALKYIHAANVFHRDLKPKNILANADCKLKICDFGLARVAFNDAPSAIFWTDYVATRWYRAPELCGSFFSKVRFFAYTPAIDIWSIGCIFAEMLTGRPLFPGKNVVHQLDLMTDLLGTPSAESIARIRNEKARRYLSNMRKKPPIPFYQKFPGVDPLALRLLERLLAFDPKDRPTAEELLSISGVDRFKRQFAHLEEHYGKGDRGSPLQRQHASLPRERIGANKDGNPDQNNVYEGRSVESVARSAVEEVDRGSVTDGLNKTRISARSLLKSESISASKCVVVKPKKDKDVSALTTSFVIDFDLLYKIAFLTA</sequence>
<dbReference type="PANTHER" id="PTHR24055">
    <property type="entry name" value="MITOGEN-ACTIVATED PROTEIN KINASE"/>
    <property type="match status" value="1"/>
</dbReference>
<feature type="domain" description="Protein kinase" evidence="12">
    <location>
        <begin position="230"/>
        <end position="529"/>
    </location>
</feature>
<evidence type="ECO:0000256" key="10">
    <source>
        <dbReference type="ARBA" id="ARBA00048312"/>
    </source>
</evidence>
<dbReference type="AlphaFoldDB" id="A0AAQ3Q832"/>
<comment type="catalytic activity">
    <reaction evidence="9">
        <text>L-threonyl-[protein] + ATP = O-phospho-L-threonyl-[protein] + ADP + H(+)</text>
        <dbReference type="Rhea" id="RHEA:46608"/>
        <dbReference type="Rhea" id="RHEA-COMP:11060"/>
        <dbReference type="Rhea" id="RHEA-COMP:11605"/>
        <dbReference type="ChEBI" id="CHEBI:15378"/>
        <dbReference type="ChEBI" id="CHEBI:30013"/>
        <dbReference type="ChEBI" id="CHEBI:30616"/>
        <dbReference type="ChEBI" id="CHEBI:61977"/>
        <dbReference type="ChEBI" id="CHEBI:456216"/>
        <dbReference type="EC" id="2.7.11.24"/>
    </reaction>
</comment>